<sequence>MSITPHFSKKFALGENVRYRLIVPEKKGNGFDSLPAKKRTNGAMPFFSCVCRRASSMGGGGGEAFGLAGFLFCASLSTLLFAAHPI</sequence>
<accession>A0A840RMY7</accession>
<protein>
    <submittedName>
        <fullName evidence="2">Uncharacterized protein</fullName>
    </submittedName>
</protein>
<proteinExistence type="predicted"/>
<comment type="caution">
    <text evidence="2">The sequence shown here is derived from an EMBL/GenBank/DDBJ whole genome shotgun (WGS) entry which is preliminary data.</text>
</comment>
<feature type="transmembrane region" description="Helical" evidence="1">
    <location>
        <begin position="64"/>
        <end position="83"/>
    </location>
</feature>
<keyword evidence="1" id="KW-0812">Transmembrane</keyword>
<gene>
    <name evidence="2" type="ORF">HNR39_001509</name>
</gene>
<dbReference type="RefSeq" id="WP_168056078.1">
    <property type="nucleotide sequence ID" value="NZ_JAAOZT010000009.1"/>
</dbReference>
<reference evidence="2 3" key="1">
    <citation type="submission" date="2020-08" db="EMBL/GenBank/DDBJ databases">
        <title>Genomic Encyclopedia of Type Strains, Phase IV (KMG-IV): sequencing the most valuable type-strain genomes for metagenomic binning, comparative biology and taxonomic classification.</title>
        <authorList>
            <person name="Goeker M."/>
        </authorList>
    </citation>
    <scope>NUCLEOTIDE SEQUENCE [LARGE SCALE GENOMIC DNA]</scope>
    <source>
        <strain evidence="2 3">DSM 23240</strain>
    </source>
</reference>
<evidence type="ECO:0000313" key="3">
    <source>
        <dbReference type="Proteomes" id="UP000571084"/>
    </source>
</evidence>
<evidence type="ECO:0000256" key="1">
    <source>
        <dbReference type="SAM" id="Phobius"/>
    </source>
</evidence>
<dbReference type="EMBL" id="JACHHQ010000003">
    <property type="protein sequence ID" value="MBB5199677.1"/>
    <property type="molecule type" value="Genomic_DNA"/>
</dbReference>
<name>A0A840RMY7_9BURK</name>
<keyword evidence="1" id="KW-1133">Transmembrane helix</keyword>
<keyword evidence="1" id="KW-0472">Membrane</keyword>
<dbReference type="AlphaFoldDB" id="A0A840RMY7"/>
<dbReference type="Proteomes" id="UP000571084">
    <property type="component" value="Unassembled WGS sequence"/>
</dbReference>
<keyword evidence="3" id="KW-1185">Reference proteome</keyword>
<organism evidence="2 3">
    <name type="scientific">Glaciimonas immobilis</name>
    <dbReference type="NCBI Taxonomy" id="728004"/>
    <lineage>
        <taxon>Bacteria</taxon>
        <taxon>Pseudomonadati</taxon>
        <taxon>Pseudomonadota</taxon>
        <taxon>Betaproteobacteria</taxon>
        <taxon>Burkholderiales</taxon>
        <taxon>Oxalobacteraceae</taxon>
        <taxon>Glaciimonas</taxon>
    </lineage>
</organism>
<evidence type="ECO:0000313" key="2">
    <source>
        <dbReference type="EMBL" id="MBB5199677.1"/>
    </source>
</evidence>